<comment type="caution">
    <text evidence="1">The sequence shown here is derived from an EMBL/GenBank/DDBJ whole genome shotgun (WGS) entry which is preliminary data.</text>
</comment>
<dbReference type="EMBL" id="CM044703">
    <property type="protein sequence ID" value="KAI5673843.1"/>
    <property type="molecule type" value="Genomic_DNA"/>
</dbReference>
<reference evidence="2" key="1">
    <citation type="journal article" date="2023" name="Nat. Plants">
        <title>Single-cell RNA sequencing provides a high-resolution roadmap for understanding the multicellular compartmentation of specialized metabolism.</title>
        <authorList>
            <person name="Sun S."/>
            <person name="Shen X."/>
            <person name="Li Y."/>
            <person name="Li Y."/>
            <person name="Wang S."/>
            <person name="Li R."/>
            <person name="Zhang H."/>
            <person name="Shen G."/>
            <person name="Guo B."/>
            <person name="Wei J."/>
            <person name="Xu J."/>
            <person name="St-Pierre B."/>
            <person name="Chen S."/>
            <person name="Sun C."/>
        </authorList>
    </citation>
    <scope>NUCLEOTIDE SEQUENCE [LARGE SCALE GENOMIC DNA]</scope>
</reference>
<accession>A0ACC0BMM2</accession>
<proteinExistence type="predicted"/>
<dbReference type="Proteomes" id="UP001060085">
    <property type="component" value="Linkage Group LG03"/>
</dbReference>
<keyword evidence="2" id="KW-1185">Reference proteome</keyword>
<protein>
    <submittedName>
        <fullName evidence="1">Uncharacterized protein</fullName>
    </submittedName>
</protein>
<name>A0ACC0BMM2_CATRO</name>
<sequence length="117" mass="12709">MVVSHEILDGLFSSARSRKIKDNNGNMDNGMVAYVENALKSKLKGLAIKGRLLSCSQFVQLVRFIQGIKVEASIGTSLGRIHPIACGRSHPTIAGRVPEKECHCDSNGGILLLNLFF</sequence>
<evidence type="ECO:0000313" key="1">
    <source>
        <dbReference type="EMBL" id="KAI5673843.1"/>
    </source>
</evidence>
<organism evidence="1 2">
    <name type="scientific">Catharanthus roseus</name>
    <name type="common">Madagascar periwinkle</name>
    <name type="synonym">Vinca rosea</name>
    <dbReference type="NCBI Taxonomy" id="4058"/>
    <lineage>
        <taxon>Eukaryota</taxon>
        <taxon>Viridiplantae</taxon>
        <taxon>Streptophyta</taxon>
        <taxon>Embryophyta</taxon>
        <taxon>Tracheophyta</taxon>
        <taxon>Spermatophyta</taxon>
        <taxon>Magnoliopsida</taxon>
        <taxon>eudicotyledons</taxon>
        <taxon>Gunneridae</taxon>
        <taxon>Pentapetalae</taxon>
        <taxon>asterids</taxon>
        <taxon>lamiids</taxon>
        <taxon>Gentianales</taxon>
        <taxon>Apocynaceae</taxon>
        <taxon>Rauvolfioideae</taxon>
        <taxon>Vinceae</taxon>
        <taxon>Catharanthinae</taxon>
        <taxon>Catharanthus</taxon>
    </lineage>
</organism>
<gene>
    <name evidence="1" type="ORF">M9H77_14207</name>
</gene>
<evidence type="ECO:0000313" key="2">
    <source>
        <dbReference type="Proteomes" id="UP001060085"/>
    </source>
</evidence>